<dbReference type="AlphaFoldDB" id="A0A3P7PIM0"/>
<evidence type="ECO:0000256" key="4">
    <source>
        <dbReference type="ARBA" id="ARBA00022723"/>
    </source>
</evidence>
<feature type="domain" description="Peptidase M13 C-terminal" evidence="8">
    <location>
        <begin position="103"/>
        <end position="173"/>
    </location>
</feature>
<evidence type="ECO:0000256" key="2">
    <source>
        <dbReference type="ARBA" id="ARBA00007357"/>
    </source>
</evidence>
<dbReference type="Gene3D" id="1.10.1380.10">
    <property type="entry name" value="Neutral endopeptidase , domain2"/>
    <property type="match status" value="1"/>
</dbReference>
<dbReference type="OrthoDB" id="5794713at2759"/>
<evidence type="ECO:0008006" key="12">
    <source>
        <dbReference type="Google" id="ProtNLM"/>
    </source>
</evidence>
<feature type="domain" description="Peptidase M13 N-terminal" evidence="9">
    <location>
        <begin position="2"/>
        <end position="86"/>
    </location>
</feature>
<organism evidence="10 11">
    <name type="scientific">Cylicostephanus goldi</name>
    <name type="common">Nematode worm</name>
    <dbReference type="NCBI Taxonomy" id="71465"/>
    <lineage>
        <taxon>Eukaryota</taxon>
        <taxon>Metazoa</taxon>
        <taxon>Ecdysozoa</taxon>
        <taxon>Nematoda</taxon>
        <taxon>Chromadorea</taxon>
        <taxon>Rhabditida</taxon>
        <taxon>Rhabditina</taxon>
        <taxon>Rhabditomorpha</taxon>
        <taxon>Strongyloidea</taxon>
        <taxon>Strongylidae</taxon>
        <taxon>Cylicostephanus</taxon>
    </lineage>
</organism>
<dbReference type="InterPro" id="IPR000718">
    <property type="entry name" value="Peptidase_M13"/>
</dbReference>
<dbReference type="GO" id="GO:0004222">
    <property type="term" value="F:metalloendopeptidase activity"/>
    <property type="evidence" value="ECO:0007669"/>
    <property type="project" value="InterPro"/>
</dbReference>
<protein>
    <recommendedName>
        <fullName evidence="12">Peptidase M13 N-terminal domain-containing protein</fullName>
    </recommendedName>
</protein>
<evidence type="ECO:0000259" key="8">
    <source>
        <dbReference type="Pfam" id="PF01431"/>
    </source>
</evidence>
<evidence type="ECO:0000256" key="5">
    <source>
        <dbReference type="ARBA" id="ARBA00022801"/>
    </source>
</evidence>
<dbReference type="PROSITE" id="PS51885">
    <property type="entry name" value="NEPRILYSIN"/>
    <property type="match status" value="1"/>
</dbReference>
<dbReference type="Pfam" id="PF01431">
    <property type="entry name" value="Peptidase_M13"/>
    <property type="match status" value="1"/>
</dbReference>
<dbReference type="EMBL" id="UYRV01104664">
    <property type="protein sequence ID" value="VDN19862.1"/>
    <property type="molecule type" value="Genomic_DNA"/>
</dbReference>
<dbReference type="Proteomes" id="UP000271889">
    <property type="component" value="Unassembled WGS sequence"/>
</dbReference>
<dbReference type="InterPro" id="IPR018497">
    <property type="entry name" value="Peptidase_M13_C"/>
</dbReference>
<dbReference type="Pfam" id="PF05649">
    <property type="entry name" value="Peptidase_M13_N"/>
    <property type="match status" value="1"/>
</dbReference>
<evidence type="ECO:0000259" key="9">
    <source>
        <dbReference type="Pfam" id="PF05649"/>
    </source>
</evidence>
<dbReference type="GO" id="GO:0046872">
    <property type="term" value="F:metal ion binding"/>
    <property type="evidence" value="ECO:0007669"/>
    <property type="project" value="UniProtKB-KW"/>
</dbReference>
<proteinExistence type="inferred from homology"/>
<dbReference type="SUPFAM" id="SSF55486">
    <property type="entry name" value="Metalloproteases ('zincins'), catalytic domain"/>
    <property type="match status" value="1"/>
</dbReference>
<keyword evidence="6" id="KW-0862">Zinc</keyword>
<reference evidence="10 11" key="1">
    <citation type="submission" date="2018-11" db="EMBL/GenBank/DDBJ databases">
        <authorList>
            <consortium name="Pathogen Informatics"/>
        </authorList>
    </citation>
    <scope>NUCLEOTIDE SEQUENCE [LARGE SCALE GENOMIC DNA]</scope>
</reference>
<dbReference type="InterPro" id="IPR008753">
    <property type="entry name" value="Peptidase_M13_N"/>
</dbReference>
<keyword evidence="11" id="KW-1185">Reference proteome</keyword>
<evidence type="ECO:0000256" key="1">
    <source>
        <dbReference type="ARBA" id="ARBA00001947"/>
    </source>
</evidence>
<comment type="cofactor">
    <cofactor evidence="1">
        <name>Zn(2+)</name>
        <dbReference type="ChEBI" id="CHEBI:29105"/>
    </cofactor>
</comment>
<dbReference type="PANTHER" id="PTHR11733:SF167">
    <property type="entry name" value="FI17812P1-RELATED"/>
    <property type="match status" value="1"/>
</dbReference>
<dbReference type="Gene3D" id="3.40.390.10">
    <property type="entry name" value="Collagenase (Catalytic Domain)"/>
    <property type="match status" value="3"/>
</dbReference>
<dbReference type="GO" id="GO:0016485">
    <property type="term" value="P:protein processing"/>
    <property type="evidence" value="ECO:0007669"/>
    <property type="project" value="TreeGrafter"/>
</dbReference>
<keyword evidence="5" id="KW-0378">Hydrolase</keyword>
<dbReference type="InterPro" id="IPR042089">
    <property type="entry name" value="Peptidase_M13_dom_2"/>
</dbReference>
<comment type="similarity">
    <text evidence="2">Belongs to the peptidase M13 family.</text>
</comment>
<dbReference type="PANTHER" id="PTHR11733">
    <property type="entry name" value="ZINC METALLOPROTEASE FAMILY M13 NEPRILYSIN-RELATED"/>
    <property type="match status" value="1"/>
</dbReference>
<accession>A0A3P7PIM0</accession>
<sequence length="208" mass="23835">MFGQQQKAPRWKLCTSSTVALMDDATIALYVKEALHETTKEDITKIADNVLEEFRKKLKTTDWIDDETRSEALNKVDHMLRQIAYPKFVLDIGMLDKHYRDLNVHDTDSLSEMWEKLTRWHIEHYFEKLIDVRNRFVAFNPANVPGTGLNVDGELTLSENIADNGGVRLAYEVNVCVNQVLANQPEFAAAFNCEVGAAMNPTERCDLW</sequence>
<evidence type="ECO:0000313" key="10">
    <source>
        <dbReference type="EMBL" id="VDN19862.1"/>
    </source>
</evidence>
<evidence type="ECO:0000313" key="11">
    <source>
        <dbReference type="Proteomes" id="UP000271889"/>
    </source>
</evidence>
<evidence type="ECO:0000256" key="6">
    <source>
        <dbReference type="ARBA" id="ARBA00022833"/>
    </source>
</evidence>
<dbReference type="GO" id="GO:0005886">
    <property type="term" value="C:plasma membrane"/>
    <property type="evidence" value="ECO:0007669"/>
    <property type="project" value="TreeGrafter"/>
</dbReference>
<evidence type="ECO:0000256" key="7">
    <source>
        <dbReference type="ARBA" id="ARBA00023049"/>
    </source>
</evidence>
<gene>
    <name evidence="10" type="ORF">CGOC_LOCUS8677</name>
</gene>
<keyword evidence="7" id="KW-0482">Metalloprotease</keyword>
<keyword evidence="4" id="KW-0479">Metal-binding</keyword>
<dbReference type="InterPro" id="IPR024079">
    <property type="entry name" value="MetalloPept_cat_dom_sf"/>
</dbReference>
<keyword evidence="3" id="KW-0645">Protease</keyword>
<evidence type="ECO:0000256" key="3">
    <source>
        <dbReference type="ARBA" id="ARBA00022670"/>
    </source>
</evidence>
<name>A0A3P7PIM0_CYLGO</name>